<keyword evidence="11" id="KW-1185">Reference proteome</keyword>
<dbReference type="SMART" id="SM00382">
    <property type="entry name" value="AAA"/>
    <property type="match status" value="2"/>
</dbReference>
<evidence type="ECO:0000313" key="11">
    <source>
        <dbReference type="Proteomes" id="UP000001401"/>
    </source>
</evidence>
<dbReference type="InterPro" id="IPR003593">
    <property type="entry name" value="AAA+_ATPase"/>
</dbReference>
<gene>
    <name evidence="10" type="ordered locus">Bcell_3744</name>
</gene>
<evidence type="ECO:0000256" key="6">
    <source>
        <dbReference type="ARBA" id="ARBA00022840"/>
    </source>
</evidence>
<dbReference type="GO" id="GO:0005524">
    <property type="term" value="F:ATP binding"/>
    <property type="evidence" value="ECO:0007669"/>
    <property type="project" value="UniProtKB-KW"/>
</dbReference>
<dbReference type="Pfam" id="PF00005">
    <property type="entry name" value="ABC_tran"/>
    <property type="match status" value="2"/>
</dbReference>
<name>E6TTV3_EVAC2</name>
<evidence type="ECO:0000256" key="3">
    <source>
        <dbReference type="ARBA" id="ARBA00022475"/>
    </source>
</evidence>
<keyword evidence="5" id="KW-0547">Nucleotide-binding</keyword>
<protein>
    <submittedName>
        <fullName evidence="10">ABC transporter related protein</fullName>
    </submittedName>
</protein>
<evidence type="ECO:0000256" key="5">
    <source>
        <dbReference type="ARBA" id="ARBA00022741"/>
    </source>
</evidence>
<evidence type="ECO:0000256" key="4">
    <source>
        <dbReference type="ARBA" id="ARBA00022737"/>
    </source>
</evidence>
<evidence type="ECO:0000256" key="2">
    <source>
        <dbReference type="ARBA" id="ARBA00022448"/>
    </source>
</evidence>
<dbReference type="InterPro" id="IPR027417">
    <property type="entry name" value="P-loop_NTPase"/>
</dbReference>
<dbReference type="CDD" id="cd03215">
    <property type="entry name" value="ABC_Carb_Monos_II"/>
    <property type="match status" value="1"/>
</dbReference>
<feature type="domain" description="ABC transporter" evidence="9">
    <location>
        <begin position="261"/>
        <end position="499"/>
    </location>
</feature>
<keyword evidence="6" id="KW-0067">ATP-binding</keyword>
<keyword evidence="2" id="KW-0813">Transport</keyword>
<dbReference type="CDD" id="cd03216">
    <property type="entry name" value="ABC_Carb_Monos_I"/>
    <property type="match status" value="1"/>
</dbReference>
<keyword evidence="4" id="KW-0677">Repeat</keyword>
<organism evidence="10 11">
    <name type="scientific">Evansella cellulosilytica (strain ATCC 21833 / DSM 2522 / FERM P-1141 / JCM 9156 / N-4)</name>
    <name type="common">Bacillus cellulosilyticus</name>
    <dbReference type="NCBI Taxonomy" id="649639"/>
    <lineage>
        <taxon>Bacteria</taxon>
        <taxon>Bacillati</taxon>
        <taxon>Bacillota</taxon>
        <taxon>Bacilli</taxon>
        <taxon>Bacillales</taxon>
        <taxon>Bacillaceae</taxon>
        <taxon>Evansella</taxon>
    </lineage>
</organism>
<dbReference type="KEGG" id="bco:Bcell_3744"/>
<dbReference type="AlphaFoldDB" id="E6TTV3"/>
<proteinExistence type="predicted"/>
<dbReference type="GO" id="GO:0016887">
    <property type="term" value="F:ATP hydrolysis activity"/>
    <property type="evidence" value="ECO:0007669"/>
    <property type="project" value="InterPro"/>
</dbReference>
<evidence type="ECO:0000256" key="8">
    <source>
        <dbReference type="ARBA" id="ARBA00023136"/>
    </source>
</evidence>
<sequence>MKRDNNIIEMRNVSKRFGGTKALDNVNFSVEKGSIHALLGENGAGKSTLMKILSGVYSKDDGQIFLDGEEVNIQSYSHSQTIGIALVPQELSLVQYFTVGENIFLGREPKYKGTNLINWKKLYKDTETLLKDLNIKLSAKTVVNDLSVSEQQMVIIAKVLSLNAKVIIMDEPTARLGHQEVEKLLDYVKYLKSEGISIIYISHHLEEIYKVCDEITVLRDGKTVGTKKTTEVKIEELINLMVNREFSSAIKKVSNEQTNTDKNEEVLRVENLSNARVKDINFSVGRGEILGISGLVGAGRTEMVRALLGIDKRNSGDIFLEGKKIKLNDMSDAVDAGLVLVPEERRKQGVVLDLSIRSNISLGNLSSFCVGPFLNQKKERQVAKDLIKKLRVRTGSAEQLVSNLSGGNQQKVVLAKWMSRPVKVFILDEPTRGIDVGSKGEIYQLINDLAKEGTAVVMISSEIPEIQAVCDRVLVMKEGKITGELTSEELEADKILSYAIEG</sequence>
<dbReference type="FunFam" id="3.40.50.300:FF:000127">
    <property type="entry name" value="Ribose import ATP-binding protein RbsA"/>
    <property type="match status" value="1"/>
</dbReference>
<dbReference type="STRING" id="649639.Bcell_3744"/>
<keyword evidence="3" id="KW-1003">Cell membrane</keyword>
<keyword evidence="7" id="KW-1278">Translocase</keyword>
<dbReference type="PANTHER" id="PTHR43790">
    <property type="entry name" value="CARBOHYDRATE TRANSPORT ATP-BINDING PROTEIN MG119-RELATED"/>
    <property type="match status" value="1"/>
</dbReference>
<dbReference type="eggNOG" id="COG1129">
    <property type="taxonomic scope" value="Bacteria"/>
</dbReference>
<dbReference type="SUPFAM" id="SSF52540">
    <property type="entry name" value="P-loop containing nucleoside triphosphate hydrolases"/>
    <property type="match status" value="2"/>
</dbReference>
<dbReference type="EMBL" id="CP002394">
    <property type="protein sequence ID" value="ADU31984.1"/>
    <property type="molecule type" value="Genomic_DNA"/>
</dbReference>
<dbReference type="PANTHER" id="PTHR43790:SF9">
    <property type="entry name" value="GALACTOFURANOSE TRANSPORTER ATP-BINDING PROTEIN YTFR"/>
    <property type="match status" value="1"/>
</dbReference>
<reference evidence="10 11" key="1">
    <citation type="submission" date="2010-12" db="EMBL/GenBank/DDBJ databases">
        <title>Complete sequence of Bacillus cellulosilyticus DSM 2522.</title>
        <authorList>
            <consortium name="US DOE Joint Genome Institute"/>
            <person name="Lucas S."/>
            <person name="Copeland A."/>
            <person name="Lapidus A."/>
            <person name="Cheng J.-F."/>
            <person name="Bruce D."/>
            <person name="Goodwin L."/>
            <person name="Pitluck S."/>
            <person name="Chertkov O."/>
            <person name="Detter J.C."/>
            <person name="Han C."/>
            <person name="Tapia R."/>
            <person name="Land M."/>
            <person name="Hauser L."/>
            <person name="Jeffries C."/>
            <person name="Kyrpides N."/>
            <person name="Ivanova N."/>
            <person name="Mikhailova N."/>
            <person name="Brumm P."/>
            <person name="Mead D."/>
            <person name="Woyke T."/>
        </authorList>
    </citation>
    <scope>NUCLEOTIDE SEQUENCE [LARGE SCALE GENOMIC DNA]</scope>
    <source>
        <strain evidence="11">ATCC 21833 / DSM 2522 / FERM P-1141 / JCM 9156 / N-4</strain>
    </source>
</reference>
<dbReference type="HOGENOM" id="CLU_000604_92_2_9"/>
<dbReference type="InterPro" id="IPR017871">
    <property type="entry name" value="ABC_transporter-like_CS"/>
</dbReference>
<keyword evidence="8" id="KW-0472">Membrane</keyword>
<dbReference type="Proteomes" id="UP000001401">
    <property type="component" value="Chromosome"/>
</dbReference>
<evidence type="ECO:0000256" key="7">
    <source>
        <dbReference type="ARBA" id="ARBA00022967"/>
    </source>
</evidence>
<evidence type="ECO:0000259" key="9">
    <source>
        <dbReference type="PROSITE" id="PS50893"/>
    </source>
</evidence>
<evidence type="ECO:0000313" key="10">
    <source>
        <dbReference type="EMBL" id="ADU31984.1"/>
    </source>
</evidence>
<dbReference type="PROSITE" id="PS50893">
    <property type="entry name" value="ABC_TRANSPORTER_2"/>
    <property type="match status" value="2"/>
</dbReference>
<feature type="domain" description="ABC transporter" evidence="9">
    <location>
        <begin position="8"/>
        <end position="245"/>
    </location>
</feature>
<comment type="subcellular location">
    <subcellularLocation>
        <location evidence="1">Cell membrane</location>
        <topology evidence="1">Peripheral membrane protein</topology>
    </subcellularLocation>
</comment>
<dbReference type="InterPro" id="IPR003439">
    <property type="entry name" value="ABC_transporter-like_ATP-bd"/>
</dbReference>
<dbReference type="InterPro" id="IPR050107">
    <property type="entry name" value="ABC_carbohydrate_import_ATPase"/>
</dbReference>
<accession>E6TTV3</accession>
<evidence type="ECO:0000256" key="1">
    <source>
        <dbReference type="ARBA" id="ARBA00004202"/>
    </source>
</evidence>
<dbReference type="RefSeq" id="WP_013490315.1">
    <property type="nucleotide sequence ID" value="NC_014829.1"/>
</dbReference>
<dbReference type="PROSITE" id="PS00211">
    <property type="entry name" value="ABC_TRANSPORTER_1"/>
    <property type="match status" value="1"/>
</dbReference>
<dbReference type="Gene3D" id="3.40.50.300">
    <property type="entry name" value="P-loop containing nucleotide triphosphate hydrolases"/>
    <property type="match status" value="2"/>
</dbReference>
<dbReference type="OrthoDB" id="9771863at2"/>
<dbReference type="GO" id="GO:0005886">
    <property type="term" value="C:plasma membrane"/>
    <property type="evidence" value="ECO:0007669"/>
    <property type="project" value="UniProtKB-SubCell"/>
</dbReference>